<dbReference type="EMBL" id="JAUOZS010000001">
    <property type="protein sequence ID" value="MDT8903851.1"/>
    <property type="molecule type" value="Genomic_DNA"/>
</dbReference>
<accession>A0ABU3P4B2</accession>
<dbReference type="InterPro" id="IPR036514">
    <property type="entry name" value="SGNH_hydro_sf"/>
</dbReference>
<organism evidence="1 2">
    <name type="scientific">Anaeroselena agilis</name>
    <dbReference type="NCBI Taxonomy" id="3063788"/>
    <lineage>
        <taxon>Bacteria</taxon>
        <taxon>Bacillati</taxon>
        <taxon>Bacillota</taxon>
        <taxon>Negativicutes</taxon>
        <taxon>Acetonemataceae</taxon>
        <taxon>Anaeroselena</taxon>
    </lineage>
</organism>
<proteinExistence type="predicted"/>
<dbReference type="SUPFAM" id="SSF52266">
    <property type="entry name" value="SGNH hydrolase"/>
    <property type="match status" value="1"/>
</dbReference>
<evidence type="ECO:0008006" key="3">
    <source>
        <dbReference type="Google" id="ProtNLM"/>
    </source>
</evidence>
<sequence>MILFVTDSLGGPRFSPEQLYFQDTWVYKVRDHLKNMGVETHSIVCYGLDSHQVRYDLLRFLPYYKPDLIVYQIGICDCAPRAISTAELRLIKYLPGRIQSLVRRIIRRYFKKLTVVRDISNIDLFSFQENIRHISKQFNSIFIPIAPVCDGYVKVTPLIRQRAIEYNEVLKKHSQFWLDEYVNSPKELIENMFVSDHHHLNNFGQEYLTKLILNNPYLMGRLTKNEGLKACAFEK</sequence>
<name>A0ABU3P4B2_9FIRM</name>
<gene>
    <name evidence="1" type="ORF">Q4T40_21685</name>
</gene>
<evidence type="ECO:0000313" key="1">
    <source>
        <dbReference type="EMBL" id="MDT8903851.1"/>
    </source>
</evidence>
<reference evidence="1 2" key="1">
    <citation type="submission" date="2023-07" db="EMBL/GenBank/DDBJ databases">
        <title>The novel representative of Negativicutes class, Anaeroselena agilis gen. nov. sp. nov.</title>
        <authorList>
            <person name="Prokofeva M.I."/>
            <person name="Elcheninov A.G."/>
            <person name="Klyukina A."/>
            <person name="Kublanov I.V."/>
            <person name="Frolov E.N."/>
            <person name="Podosokorskaya O.A."/>
        </authorList>
    </citation>
    <scope>NUCLEOTIDE SEQUENCE [LARGE SCALE GENOMIC DNA]</scope>
    <source>
        <strain evidence="1 2">4137-cl</strain>
    </source>
</reference>
<protein>
    <recommendedName>
        <fullName evidence="3">SGNH hydrolase-type esterase domain-containing protein</fullName>
    </recommendedName>
</protein>
<comment type="caution">
    <text evidence="1">The sequence shown here is derived from an EMBL/GenBank/DDBJ whole genome shotgun (WGS) entry which is preliminary data.</text>
</comment>
<dbReference type="Proteomes" id="UP001254848">
    <property type="component" value="Unassembled WGS sequence"/>
</dbReference>
<dbReference type="RefSeq" id="WP_413782293.1">
    <property type="nucleotide sequence ID" value="NZ_JAUOZS010000001.1"/>
</dbReference>
<keyword evidence="2" id="KW-1185">Reference proteome</keyword>
<dbReference type="Gene3D" id="3.40.50.1110">
    <property type="entry name" value="SGNH hydrolase"/>
    <property type="match status" value="1"/>
</dbReference>
<evidence type="ECO:0000313" key="2">
    <source>
        <dbReference type="Proteomes" id="UP001254848"/>
    </source>
</evidence>